<reference evidence="1 2" key="1">
    <citation type="submission" date="2018-05" db="EMBL/GenBank/DDBJ databases">
        <title>Evolution of GPA BGCs.</title>
        <authorList>
            <person name="Waglechner N."/>
            <person name="Wright G.D."/>
        </authorList>
    </citation>
    <scope>NUCLEOTIDE SEQUENCE [LARGE SCALE GENOMIC DNA]</scope>
    <source>
        <strain evidence="1 2">DSM 5908</strain>
    </source>
</reference>
<dbReference type="Proteomes" id="UP000286716">
    <property type="component" value="Unassembled WGS sequence"/>
</dbReference>
<name>A0A428VX47_AMYBA</name>
<dbReference type="OrthoDB" id="7942934at2"/>
<keyword evidence="2" id="KW-1185">Reference proteome</keyword>
<dbReference type="RefSeq" id="WP_020645188.1">
    <property type="nucleotide sequence ID" value="NZ_QHHU01000110.1"/>
</dbReference>
<dbReference type="EMBL" id="QHHU01000110">
    <property type="protein sequence ID" value="RSM35322.1"/>
    <property type="molecule type" value="Genomic_DNA"/>
</dbReference>
<accession>A0A428VX47</accession>
<evidence type="ECO:0000313" key="2">
    <source>
        <dbReference type="Proteomes" id="UP000286716"/>
    </source>
</evidence>
<sequence length="295" mass="31174">MGHDDGPGRRVLAGPAGAAADVFAALSGADLTTVQLEVARRRADRLSGPGVLRRHRDDRFVAPSPLPFAVLRRVEDALLAAAASFDLVTLAPLVPLGTHSAVAGLAQHRVVPTGRGTEVAADPTTGLALEAAVRRTGPDPVRLATVQRVVRAQRVDRSGMYAHFSLFGAVTAGRDTGNLEFERQHVDEHARLMVAGCRALGATAVSLGVTVLDPRFEGLLDATEVPVRPFPEREGGRGGYYEGLCFKVYASFGGELAEVGDGGFTPWTRKLLGNAKERLMTSGLGVDRLATLLPD</sequence>
<protein>
    <submittedName>
        <fullName evidence="1">Uncharacterized protein</fullName>
    </submittedName>
</protein>
<dbReference type="AlphaFoldDB" id="A0A428VX47"/>
<gene>
    <name evidence="1" type="ORF">DMA12_44840</name>
</gene>
<comment type="caution">
    <text evidence="1">The sequence shown here is derived from an EMBL/GenBank/DDBJ whole genome shotgun (WGS) entry which is preliminary data.</text>
</comment>
<evidence type="ECO:0000313" key="1">
    <source>
        <dbReference type="EMBL" id="RSM35322.1"/>
    </source>
</evidence>
<proteinExistence type="predicted"/>
<organism evidence="1 2">
    <name type="scientific">Amycolatopsis balhimycina DSM 5908</name>
    <dbReference type="NCBI Taxonomy" id="1081091"/>
    <lineage>
        <taxon>Bacteria</taxon>
        <taxon>Bacillati</taxon>
        <taxon>Actinomycetota</taxon>
        <taxon>Actinomycetes</taxon>
        <taxon>Pseudonocardiales</taxon>
        <taxon>Pseudonocardiaceae</taxon>
        <taxon>Amycolatopsis</taxon>
    </lineage>
</organism>